<organism evidence="2 3">
    <name type="scientific">Populus alba x Populus x berolinensis</name>
    <dbReference type="NCBI Taxonomy" id="444605"/>
    <lineage>
        <taxon>Eukaryota</taxon>
        <taxon>Viridiplantae</taxon>
        <taxon>Streptophyta</taxon>
        <taxon>Embryophyta</taxon>
        <taxon>Tracheophyta</taxon>
        <taxon>Spermatophyta</taxon>
        <taxon>Magnoliopsida</taxon>
        <taxon>eudicotyledons</taxon>
        <taxon>Gunneridae</taxon>
        <taxon>Pentapetalae</taxon>
        <taxon>rosids</taxon>
        <taxon>fabids</taxon>
        <taxon>Malpighiales</taxon>
        <taxon>Salicaceae</taxon>
        <taxon>Saliceae</taxon>
        <taxon>Populus</taxon>
    </lineage>
</organism>
<dbReference type="AlphaFoldDB" id="A0AAD6VYN3"/>
<evidence type="ECO:0000313" key="3">
    <source>
        <dbReference type="Proteomes" id="UP001164929"/>
    </source>
</evidence>
<dbReference type="EMBL" id="JAQIZT010000006">
    <property type="protein sequence ID" value="KAJ6992522.1"/>
    <property type="molecule type" value="Genomic_DNA"/>
</dbReference>
<name>A0AAD6VYN3_9ROSI</name>
<protein>
    <submittedName>
        <fullName evidence="2">Uncharacterized protein</fullName>
    </submittedName>
</protein>
<reference evidence="2" key="1">
    <citation type="journal article" date="2023" name="Mol. Ecol. Resour.">
        <title>Chromosome-level genome assembly of a triploid poplar Populus alba 'Berolinensis'.</title>
        <authorList>
            <person name="Chen S."/>
            <person name="Yu Y."/>
            <person name="Wang X."/>
            <person name="Wang S."/>
            <person name="Zhang T."/>
            <person name="Zhou Y."/>
            <person name="He R."/>
            <person name="Meng N."/>
            <person name="Wang Y."/>
            <person name="Liu W."/>
            <person name="Liu Z."/>
            <person name="Liu J."/>
            <person name="Guo Q."/>
            <person name="Huang H."/>
            <person name="Sederoff R.R."/>
            <person name="Wang G."/>
            <person name="Qu G."/>
            <person name="Chen S."/>
        </authorList>
    </citation>
    <scope>NUCLEOTIDE SEQUENCE</scope>
    <source>
        <strain evidence="2">SC-2020</strain>
    </source>
</reference>
<evidence type="ECO:0000256" key="1">
    <source>
        <dbReference type="SAM" id="SignalP"/>
    </source>
</evidence>
<dbReference type="Proteomes" id="UP001164929">
    <property type="component" value="Chromosome 6"/>
</dbReference>
<gene>
    <name evidence="2" type="ORF">NC653_015801</name>
</gene>
<feature type="chain" id="PRO_5042182884" evidence="1">
    <location>
        <begin position="23"/>
        <end position="72"/>
    </location>
</feature>
<sequence>MKKLIIKIIALPIISLLPPDKAERTQSGTHQSQTLITSSTTNFHDILGILPYALALKWETTPIFCLFDDINR</sequence>
<comment type="caution">
    <text evidence="2">The sequence shown here is derived from an EMBL/GenBank/DDBJ whole genome shotgun (WGS) entry which is preliminary data.</text>
</comment>
<keyword evidence="3" id="KW-1185">Reference proteome</keyword>
<evidence type="ECO:0000313" key="2">
    <source>
        <dbReference type="EMBL" id="KAJ6992522.1"/>
    </source>
</evidence>
<keyword evidence="1" id="KW-0732">Signal</keyword>
<proteinExistence type="predicted"/>
<accession>A0AAD6VYN3</accession>
<feature type="signal peptide" evidence="1">
    <location>
        <begin position="1"/>
        <end position="22"/>
    </location>
</feature>